<dbReference type="InterPro" id="IPR023996">
    <property type="entry name" value="TonB-dep_OMP_SusC/RagA"/>
</dbReference>
<keyword evidence="4 7" id="KW-0812">Transmembrane</keyword>
<dbReference type="InterPro" id="IPR011662">
    <property type="entry name" value="Secretin/TonB_short_N"/>
</dbReference>
<dbReference type="Gene3D" id="2.40.170.20">
    <property type="entry name" value="TonB-dependent receptor, beta-barrel domain"/>
    <property type="match status" value="1"/>
</dbReference>
<comment type="subcellular location">
    <subcellularLocation>
        <location evidence="1 7">Cell outer membrane</location>
        <topology evidence="1 7">Multi-pass membrane protein</topology>
    </subcellularLocation>
</comment>
<feature type="domain" description="Secretin/TonB short N-terminal" evidence="8">
    <location>
        <begin position="70"/>
        <end position="121"/>
    </location>
</feature>
<evidence type="ECO:0000256" key="6">
    <source>
        <dbReference type="ARBA" id="ARBA00023237"/>
    </source>
</evidence>
<dbReference type="InterPro" id="IPR039426">
    <property type="entry name" value="TonB-dep_rcpt-like"/>
</dbReference>
<evidence type="ECO:0000313" key="9">
    <source>
        <dbReference type="EMBL" id="MBS2213817.1"/>
    </source>
</evidence>
<dbReference type="Gene3D" id="2.60.40.1120">
    <property type="entry name" value="Carboxypeptidase-like, regulatory domain"/>
    <property type="match status" value="1"/>
</dbReference>
<proteinExistence type="inferred from homology"/>
<keyword evidence="2 7" id="KW-0813">Transport</keyword>
<evidence type="ECO:0000256" key="5">
    <source>
        <dbReference type="ARBA" id="ARBA00023136"/>
    </source>
</evidence>
<evidence type="ECO:0000259" key="8">
    <source>
        <dbReference type="SMART" id="SM00965"/>
    </source>
</evidence>
<dbReference type="Pfam" id="PF07660">
    <property type="entry name" value="STN"/>
    <property type="match status" value="1"/>
</dbReference>
<dbReference type="Pfam" id="PF13715">
    <property type="entry name" value="CarbopepD_reg_2"/>
    <property type="match status" value="1"/>
</dbReference>
<reference evidence="9 10" key="1">
    <citation type="journal article" date="2014" name="Int. J. Syst. Evol. Microbiol.">
        <title>Carboxylicivirga gen. nov. in the family Marinilabiliaceae with two novel species, Carboxylicivirga mesophila sp. nov. and Carboxylicivirga taeanensis sp. nov., and reclassification of Cytophaga fermentans as Saccharicrinis fermentans gen. nov., comb. nov.</title>
        <authorList>
            <person name="Yang S.H."/>
            <person name="Seo H.S."/>
            <person name="Woo J.H."/>
            <person name="Oh H.M."/>
            <person name="Jang H."/>
            <person name="Lee J.H."/>
            <person name="Kim S.J."/>
            <person name="Kwon K.K."/>
        </authorList>
    </citation>
    <scope>NUCLEOTIDE SEQUENCE [LARGE SCALE GENOMIC DNA]</scope>
    <source>
        <strain evidence="9 10">JCM 18290</strain>
    </source>
</reference>
<dbReference type="InterPro" id="IPR037066">
    <property type="entry name" value="Plug_dom_sf"/>
</dbReference>
<dbReference type="NCBIfam" id="TIGR04057">
    <property type="entry name" value="SusC_RagA_signa"/>
    <property type="match status" value="1"/>
</dbReference>
<evidence type="ECO:0000313" key="10">
    <source>
        <dbReference type="Proteomes" id="UP000721861"/>
    </source>
</evidence>
<accession>A0ABS5KG75</accession>
<dbReference type="InterPro" id="IPR036942">
    <property type="entry name" value="Beta-barrel_TonB_sf"/>
</dbReference>
<name>A0ABS5KG75_9BACT</name>
<keyword evidence="5 7" id="KW-0472">Membrane</keyword>
<evidence type="ECO:0000256" key="3">
    <source>
        <dbReference type="ARBA" id="ARBA00022452"/>
    </source>
</evidence>
<dbReference type="Gene3D" id="2.170.130.10">
    <property type="entry name" value="TonB-dependent receptor, plug domain"/>
    <property type="match status" value="1"/>
</dbReference>
<dbReference type="Pfam" id="PF07715">
    <property type="entry name" value="Plug"/>
    <property type="match status" value="1"/>
</dbReference>
<keyword evidence="10" id="KW-1185">Reference proteome</keyword>
<keyword evidence="9" id="KW-0675">Receptor</keyword>
<dbReference type="NCBIfam" id="TIGR04056">
    <property type="entry name" value="OMP_RagA_SusC"/>
    <property type="match status" value="1"/>
</dbReference>
<keyword evidence="6 7" id="KW-0998">Cell outer membrane</keyword>
<dbReference type="SUPFAM" id="SSF49464">
    <property type="entry name" value="Carboxypeptidase regulatory domain-like"/>
    <property type="match status" value="1"/>
</dbReference>
<dbReference type="Proteomes" id="UP000721861">
    <property type="component" value="Unassembled WGS sequence"/>
</dbReference>
<organism evidence="9 10">
    <name type="scientific">Carboxylicivirga mesophila</name>
    <dbReference type="NCBI Taxonomy" id="1166478"/>
    <lineage>
        <taxon>Bacteria</taxon>
        <taxon>Pseudomonadati</taxon>
        <taxon>Bacteroidota</taxon>
        <taxon>Bacteroidia</taxon>
        <taxon>Marinilabiliales</taxon>
        <taxon>Marinilabiliaceae</taxon>
        <taxon>Carboxylicivirga</taxon>
    </lineage>
</organism>
<dbReference type="PROSITE" id="PS52016">
    <property type="entry name" value="TONB_DEPENDENT_REC_3"/>
    <property type="match status" value="1"/>
</dbReference>
<dbReference type="Gene3D" id="3.55.50.30">
    <property type="match status" value="1"/>
</dbReference>
<dbReference type="SUPFAM" id="SSF56935">
    <property type="entry name" value="Porins"/>
    <property type="match status" value="1"/>
</dbReference>
<keyword evidence="3 7" id="KW-1134">Transmembrane beta strand</keyword>
<dbReference type="RefSeq" id="WP_212231523.1">
    <property type="nucleotide sequence ID" value="NZ_JAGUCN010000036.1"/>
</dbReference>
<dbReference type="EMBL" id="JAGUCN010000036">
    <property type="protein sequence ID" value="MBS2213817.1"/>
    <property type="molecule type" value="Genomic_DNA"/>
</dbReference>
<evidence type="ECO:0000256" key="1">
    <source>
        <dbReference type="ARBA" id="ARBA00004571"/>
    </source>
</evidence>
<gene>
    <name evidence="9" type="ORF">KEM09_20585</name>
</gene>
<sequence>MKKKQKPWVWALHTHKRALRIMKAIVVLFLIGIVQAYSATSYSQEKQVNLKLNNVKIIQVISALEEQSNYKFFFSPQSMDVNQTVSIDAKNENIEDVLDELFGQSNVAYRIIDNQVILTTKEVAVRNATQQALTISGTVVDVNGEPLPGVNVYDKSNPTNGGITDFDGNYNITVSNGDAILVFSYIGFVPQEVNASGRTNINITLVEEFTDLNEVVVVGYGAQRKVNLTGAIATVNAEQMEERPNDNILKSIQGTVPGVMVLDRPGGVSINIRGRGNLGNSAPLYIIDNVEVTEAFFSNLDPASIENITFLKDASSAAIYGAKAAYGVVLVTTKEGKEGKTRITYNGSIGFQAPTVLPDVVSSAEYGELYSVAQRNMGVAEEDLLFSQDMINKYRSGVNPDIYPNTNWFDEVMNQNPFFTKHSLNITSGTEKITNMFNLGYLGSEEFSPGITNDRFNFTNKTKMKFNDKVSLTTGITYIHTKYDRTKGQASFFEALRVPPTQVARHSNGSYGTVRNGVEVTGEEARANPLRMLNEGGRGNSTKRELLGTLNLEIKPTTKLTITNQFAYRYENYRSFSFINSLPELESFLNPGTTITGSGVSTNQMDLNSNYNQKYVYDGWVTYNETINDHSFVLLGGAHVDTYLGEWMYMGRKNFGSNDMGAIDGGSTNPDDQLVSKHSIGEESLLSFFGRASYDYKGKYLLEANLRADASSRFAESGRWGYFPSFSAGWRISEEEFMQGLEWLDNLKLRASYGQSGNIKNVGLYDTYPTYSESGTAIIGGGAVPIVSEGRIVNPDLTWETAVTSNIGVDAGFFNGGLNISLEYYNRTTEDILVRADDNAIETGLDSDKIPAKNVGIVRNSGFEFVATHAKTLGDFSYTVSTNASINNNEVVDLGDVENLPPNSYWIYQVGQSVGSFFMLEADGLYSEQDIADGKAIPLGSQMPEAGMIKYVDKNGDGVINDDDRTVVGNDVPSFIYGMNIDLKYKNWGLSIVGQGVTNTQVYLDMEASQIFFDNSVPRDWQRDYWTPDNQGADYPKLFLPSDARYTYNTGQTSSFWLFNASYFRMKNITASYTMPNAKTSSWGIEDLRFYVSADNAFTIRGDKRMKDFEVERSSGRSAQLGTITYTAGVSFAF</sequence>
<evidence type="ECO:0000256" key="4">
    <source>
        <dbReference type="ARBA" id="ARBA00022692"/>
    </source>
</evidence>
<dbReference type="InterPro" id="IPR023997">
    <property type="entry name" value="TonB-dep_OMP_SusC/RagA_CS"/>
</dbReference>
<evidence type="ECO:0000256" key="7">
    <source>
        <dbReference type="PROSITE-ProRule" id="PRU01360"/>
    </source>
</evidence>
<dbReference type="InterPro" id="IPR008969">
    <property type="entry name" value="CarboxyPept-like_regulatory"/>
</dbReference>
<dbReference type="SMART" id="SM00965">
    <property type="entry name" value="STN"/>
    <property type="match status" value="1"/>
</dbReference>
<evidence type="ECO:0000256" key="2">
    <source>
        <dbReference type="ARBA" id="ARBA00022448"/>
    </source>
</evidence>
<comment type="caution">
    <text evidence="9">The sequence shown here is derived from an EMBL/GenBank/DDBJ whole genome shotgun (WGS) entry which is preliminary data.</text>
</comment>
<dbReference type="InterPro" id="IPR012910">
    <property type="entry name" value="Plug_dom"/>
</dbReference>
<comment type="similarity">
    <text evidence="7">Belongs to the TonB-dependent receptor family.</text>
</comment>
<protein>
    <submittedName>
        <fullName evidence="9">TonB-dependent receptor</fullName>
    </submittedName>
</protein>